<dbReference type="GO" id="GO:0003677">
    <property type="term" value="F:DNA binding"/>
    <property type="evidence" value="ECO:0007669"/>
    <property type="project" value="InterPro"/>
</dbReference>
<gene>
    <name evidence="3" type="ORF">E4S40_04035</name>
</gene>
<dbReference type="EMBL" id="SPSB01000001">
    <property type="protein sequence ID" value="TFV97817.1"/>
    <property type="molecule type" value="Genomic_DNA"/>
</dbReference>
<sequence>MKISLQTIRILYVVLLGLILFYVLYVFEAFGINQGTSCSGHDFLTRAVLFGLLNTLVFFVLEFGVSKKVHPSTLLQKIAWILVEILIGGTAIFLLFNYFWNWQEWTLNAYLLLILEYLSMMVIPLALFQFLINDRFNIRLPGPEILAFESENGKDAVQIKPEFFLFIRSDKNYLEIFFLDKGDVKTHLIRNRLKVIEDSYQNSPYIQRCHRSYLVNPLQIDKIFKNKGKSEIHIQNQVIPISDSFLENFSV</sequence>
<evidence type="ECO:0000313" key="4">
    <source>
        <dbReference type="Proteomes" id="UP000297647"/>
    </source>
</evidence>
<dbReference type="InterPro" id="IPR007492">
    <property type="entry name" value="LytTR_DNA-bd_dom"/>
</dbReference>
<keyword evidence="4" id="KW-1185">Reference proteome</keyword>
<evidence type="ECO:0000259" key="2">
    <source>
        <dbReference type="SMART" id="SM00850"/>
    </source>
</evidence>
<dbReference type="Proteomes" id="UP000297647">
    <property type="component" value="Unassembled WGS sequence"/>
</dbReference>
<feature type="domain" description="HTH LytTR-type" evidence="2">
    <location>
        <begin position="154"/>
        <end position="250"/>
    </location>
</feature>
<accession>A0A4Y9R008</accession>
<comment type="caution">
    <text evidence="3">The sequence shown here is derived from an EMBL/GenBank/DDBJ whole genome shotgun (WGS) entry which is preliminary data.</text>
</comment>
<reference evidence="3 4" key="1">
    <citation type="submission" date="2019-03" db="EMBL/GenBank/DDBJ databases">
        <title>Algoriphagus sp. nov, a new strain isolated from root system soil of mangrove plant Kandelia.</title>
        <authorList>
            <person name="Yin Q."/>
            <person name="Wang K."/>
            <person name="Song Z."/>
        </authorList>
    </citation>
    <scope>NUCLEOTIDE SEQUENCE [LARGE SCALE GENOMIC DNA]</scope>
    <source>
        <strain evidence="3 4">XY-J91</strain>
    </source>
</reference>
<proteinExistence type="predicted"/>
<feature type="transmembrane region" description="Helical" evidence="1">
    <location>
        <begin position="78"/>
        <end position="100"/>
    </location>
</feature>
<dbReference type="AlphaFoldDB" id="A0A4Y9R008"/>
<keyword evidence="1" id="KW-0472">Membrane</keyword>
<keyword evidence="1" id="KW-1133">Transmembrane helix</keyword>
<dbReference type="OrthoDB" id="1118393at2"/>
<organism evidence="3 4">
    <name type="scientific">Algoriphagus kandeliae</name>
    <dbReference type="NCBI Taxonomy" id="2562278"/>
    <lineage>
        <taxon>Bacteria</taxon>
        <taxon>Pseudomonadati</taxon>
        <taxon>Bacteroidota</taxon>
        <taxon>Cytophagia</taxon>
        <taxon>Cytophagales</taxon>
        <taxon>Cyclobacteriaceae</taxon>
        <taxon>Algoriphagus</taxon>
    </lineage>
</organism>
<dbReference type="SMART" id="SM00850">
    <property type="entry name" value="LytTR"/>
    <property type="match status" value="1"/>
</dbReference>
<dbReference type="RefSeq" id="WP_135071174.1">
    <property type="nucleotide sequence ID" value="NZ_SPSB01000001.1"/>
</dbReference>
<feature type="transmembrane region" description="Helical" evidence="1">
    <location>
        <begin position="47"/>
        <end position="66"/>
    </location>
</feature>
<feature type="transmembrane region" description="Helical" evidence="1">
    <location>
        <begin position="112"/>
        <end position="132"/>
    </location>
</feature>
<keyword evidence="1" id="KW-0812">Transmembrane</keyword>
<dbReference type="Gene3D" id="2.40.50.1020">
    <property type="entry name" value="LytTr DNA-binding domain"/>
    <property type="match status" value="1"/>
</dbReference>
<dbReference type="Pfam" id="PF04397">
    <property type="entry name" value="LytTR"/>
    <property type="match status" value="1"/>
</dbReference>
<evidence type="ECO:0000256" key="1">
    <source>
        <dbReference type="SAM" id="Phobius"/>
    </source>
</evidence>
<feature type="transmembrane region" description="Helical" evidence="1">
    <location>
        <begin position="7"/>
        <end position="27"/>
    </location>
</feature>
<evidence type="ECO:0000313" key="3">
    <source>
        <dbReference type="EMBL" id="TFV97817.1"/>
    </source>
</evidence>
<protein>
    <submittedName>
        <fullName evidence="3">LytTR family transcriptional regulator</fullName>
    </submittedName>
</protein>
<name>A0A4Y9R008_9BACT</name>